<dbReference type="GO" id="GO:0003723">
    <property type="term" value="F:RNA binding"/>
    <property type="evidence" value="ECO:0007669"/>
    <property type="project" value="UniProtKB-KW"/>
</dbReference>
<keyword evidence="13" id="KW-0269">Exonuclease</keyword>
<keyword evidence="14" id="KW-0460">Magnesium</keyword>
<dbReference type="GeneID" id="20080448"/>
<evidence type="ECO:0000256" key="16">
    <source>
        <dbReference type="ARBA" id="ARBA00023242"/>
    </source>
</evidence>
<dbReference type="SMART" id="SM00955">
    <property type="entry name" value="RNB"/>
    <property type="match status" value="1"/>
</dbReference>
<evidence type="ECO:0000256" key="6">
    <source>
        <dbReference type="ARBA" id="ARBA00012163"/>
    </source>
</evidence>
<dbReference type="Pfam" id="PF00773">
    <property type="entry name" value="RNB"/>
    <property type="match status" value="1"/>
</dbReference>
<keyword evidence="9" id="KW-0698">rRNA processing</keyword>
<dbReference type="InterPro" id="IPR012340">
    <property type="entry name" value="NA-bd_OB-fold"/>
</dbReference>
<evidence type="ECO:0000256" key="18">
    <source>
        <dbReference type="RuleBase" id="RU003901"/>
    </source>
</evidence>
<evidence type="ECO:0000256" key="9">
    <source>
        <dbReference type="ARBA" id="ARBA00022552"/>
    </source>
</evidence>
<keyword evidence="8" id="KW-0963">Cytoplasm</keyword>
<dbReference type="GO" id="GO:0006364">
    <property type="term" value="P:rRNA processing"/>
    <property type="evidence" value="ECO:0007669"/>
    <property type="project" value="UniProtKB-KW"/>
</dbReference>
<dbReference type="EC" id="3.1.13.1" evidence="6"/>
<dbReference type="InterPro" id="IPR001900">
    <property type="entry name" value="RNase_II/R"/>
</dbReference>
<dbReference type="Gene3D" id="2.40.50.690">
    <property type="match status" value="1"/>
</dbReference>
<dbReference type="eggNOG" id="KOG2102">
    <property type="taxonomic scope" value="Eukaryota"/>
</dbReference>
<dbReference type="InterPro" id="IPR022966">
    <property type="entry name" value="RNase_II/R_CS"/>
</dbReference>
<dbReference type="Gene3D" id="3.40.50.1010">
    <property type="entry name" value="5'-nuclease"/>
    <property type="match status" value="1"/>
</dbReference>
<dbReference type="RefSeq" id="XP_008865455.1">
    <property type="nucleotide sequence ID" value="XM_008867233.1"/>
</dbReference>
<dbReference type="PANTHER" id="PTHR23355:SF30">
    <property type="entry name" value="DIS3-LIKE EXONUCLEASE 1"/>
    <property type="match status" value="1"/>
</dbReference>
<keyword evidence="10" id="KW-0540">Nuclease</keyword>
<evidence type="ECO:0000256" key="4">
    <source>
        <dbReference type="ARBA" id="ARBA00004496"/>
    </source>
</evidence>
<dbReference type="STRING" id="157072.A0A024UJ72"/>
<keyword evidence="16" id="KW-0539">Nucleus</keyword>
<evidence type="ECO:0000256" key="10">
    <source>
        <dbReference type="ARBA" id="ARBA00022722"/>
    </source>
</evidence>
<comment type="catalytic activity">
    <reaction evidence="1">
        <text>Exonucleolytic cleavage in the 3'- to 5'-direction to yield nucleoside 5'-phosphates.</text>
        <dbReference type="EC" id="3.1.13.1"/>
    </reaction>
</comment>
<keyword evidence="12" id="KW-0271">Exosome</keyword>
<dbReference type="Gene3D" id="2.40.50.700">
    <property type="match status" value="1"/>
</dbReference>
<dbReference type="VEuPathDB" id="FungiDB:H310_03398"/>
<evidence type="ECO:0000256" key="17">
    <source>
        <dbReference type="ARBA" id="ARBA00077930"/>
    </source>
</evidence>
<proteinExistence type="inferred from homology"/>
<comment type="cofactor">
    <cofactor evidence="2">
        <name>Mg(2+)</name>
        <dbReference type="ChEBI" id="CHEBI:18420"/>
    </cofactor>
</comment>
<dbReference type="GO" id="GO:0000956">
    <property type="term" value="P:nuclear-transcribed mRNA catabolic process"/>
    <property type="evidence" value="ECO:0007669"/>
    <property type="project" value="UniProtKB-ARBA"/>
</dbReference>
<evidence type="ECO:0000256" key="2">
    <source>
        <dbReference type="ARBA" id="ARBA00001946"/>
    </source>
</evidence>
<gene>
    <name evidence="20" type="ORF">H310_03398</name>
</gene>
<sequence>MMHDEVPVERYFMEKSRRKKPGNVKVTENYLRTDVHCGLKHCRLCEGVSPPLLCLEPQTTIVVPDSSFLVCYIDLFNDVAFQADQILFLQSVLDRAGDVVGTREASQIDAWLSREGDRALLKTFGYFPNKHMIDTYAPTHVFEVASSKDTAIDHTRLDIESMEQRDRRLIANAMAWYSSHSPATHLVLLSDDPLLSSSIPPSLDHVDVLSCADFIDTHCSSGARIDLHAIRAECAHAFQRRQVSPQTFAQHDSNPSACAFQGILDVSTHHPLEAFVNITTEAASKMRSIFIYGRDAMNRAIHGDVVAIELLPETEWLAPESATSLVHHVASTEDELKRAQKKAHPATSTCVSAVPTGRVVGIVSRPDHVYVATILSSTVAPGDDYALAVPMDIRIPKIRLRSQNATALVDHRLKVVVDAWAADSTYPQGHYVQILGPVGDVETEIQALLVEHAVHAHPFSEPALACLPDVRDIAVDMLAACDTSKRPHIPLTNDWQVPPEEIAARLDIRSTHRVFSVDPPGCQDIDDAMSILHLPNGRLQLGVHIADVGYFVAPDTALDLEAQNRATTVYLVDRRYDMLPVLLSGDLCSIHCGRDRLAFSVFWEIDPMTLEIVPDATTFSKTILHSTAAMTYYQADRLMDGFAADDPAVPNSVGTGTAGQPIPQALQPSLRHDLLILREIGRMLYRKRASQGAVDLSSGGELKFSKLPDDESGDAGLTVTTKAALEIHSTIAELMILANATVAERLVRAFPESAMLRRHVPPTGNRFDQLVALASAQGLVLDTSTNLTLQRSLDTIQVDDDTLALLKSMATRAMSEAEYICASEASGTQLRFGHYGLGLEYYTHFTSPIRRYADVVVHRQLMATLDNYVPRPPNVFTKGSRVVRRRQAPALPSSLVPSVLTIDATESSASPPSLMQRVFADDQYLLTNASPAPRRPAAASPDPSQLPMLHTDRLVALSQHMNRQNRHSKRVSRACDELFLALYFRSHVSVVQAVVTAIKQNGLLVYLPQFDVRAPVYLKDRDGDVHLHACMVPRPLRPHLRPAKYAFASLGDMAVLPNASLALSSDCLRIVAPDGHTAIATFAPLQEVQVHVSCDFSTASVRLPQLRLLLVSPEMGRDSTGVVHWSAKVLLDHEPWNDSNTRASNTGLTEAMGALDLRSQPFHRRPPPSLYQRLDKAKATAAVASIDPGNAPIASSRRDNKVARSALAKKDSKAVGRVVFGGFEPVVDKKFNRLMTAHYENRSAELEAAMTIERSAIREIGDTRQFEADALRRSDKLMAERRHDRINRRNKANN</sequence>
<dbReference type="PROSITE" id="PS01175">
    <property type="entry name" value="RIBONUCLEASE_II"/>
    <property type="match status" value="1"/>
</dbReference>
<dbReference type="InterPro" id="IPR041505">
    <property type="entry name" value="Dis3_CSD2"/>
</dbReference>
<evidence type="ECO:0000256" key="11">
    <source>
        <dbReference type="ARBA" id="ARBA00022801"/>
    </source>
</evidence>
<dbReference type="SUPFAM" id="SSF50249">
    <property type="entry name" value="Nucleic acid-binding proteins"/>
    <property type="match status" value="2"/>
</dbReference>
<dbReference type="OrthoDB" id="372421at2759"/>
<accession>A0A024UJ72</accession>
<protein>
    <recommendedName>
        <fullName evidence="7">DIS3-like exonuclease 1</fullName>
        <ecNumber evidence="6">3.1.13.1</ecNumber>
    </recommendedName>
    <alternativeName>
        <fullName evidence="17">Ribosomal RNA-processing protein 44</fullName>
    </alternativeName>
</protein>
<evidence type="ECO:0000256" key="7">
    <source>
        <dbReference type="ARBA" id="ARBA00016366"/>
    </source>
</evidence>
<feature type="domain" description="RNB" evidence="19">
    <location>
        <begin position="505"/>
        <end position="867"/>
    </location>
</feature>
<dbReference type="Pfam" id="PF17849">
    <property type="entry name" value="OB_Dis3"/>
    <property type="match status" value="1"/>
</dbReference>
<evidence type="ECO:0000259" key="19">
    <source>
        <dbReference type="SMART" id="SM00955"/>
    </source>
</evidence>
<reference evidence="20" key="1">
    <citation type="submission" date="2013-12" db="EMBL/GenBank/DDBJ databases">
        <title>The Genome Sequence of Aphanomyces invadans NJM9701.</title>
        <authorList>
            <consortium name="The Broad Institute Genomics Platform"/>
            <person name="Russ C."/>
            <person name="Tyler B."/>
            <person name="van West P."/>
            <person name="Dieguez-Uribeondo J."/>
            <person name="Young S.K."/>
            <person name="Zeng Q."/>
            <person name="Gargeya S."/>
            <person name="Fitzgerald M."/>
            <person name="Abouelleil A."/>
            <person name="Alvarado L."/>
            <person name="Chapman S.B."/>
            <person name="Gainer-Dewar J."/>
            <person name="Goldberg J."/>
            <person name="Griggs A."/>
            <person name="Gujja S."/>
            <person name="Hansen M."/>
            <person name="Howarth C."/>
            <person name="Imamovic A."/>
            <person name="Ireland A."/>
            <person name="Larimer J."/>
            <person name="McCowan C."/>
            <person name="Murphy C."/>
            <person name="Pearson M."/>
            <person name="Poon T.W."/>
            <person name="Priest M."/>
            <person name="Roberts A."/>
            <person name="Saif S."/>
            <person name="Shea T."/>
            <person name="Sykes S."/>
            <person name="Wortman J."/>
            <person name="Nusbaum C."/>
            <person name="Birren B."/>
        </authorList>
    </citation>
    <scope>NUCLEOTIDE SEQUENCE [LARGE SCALE GENOMIC DNA]</scope>
    <source>
        <strain evidence="20">NJM9701</strain>
    </source>
</reference>
<dbReference type="PANTHER" id="PTHR23355">
    <property type="entry name" value="RIBONUCLEASE"/>
    <property type="match status" value="1"/>
</dbReference>
<keyword evidence="15" id="KW-0694">RNA-binding</keyword>
<dbReference type="GO" id="GO:0008859">
    <property type="term" value="F:exoribonuclease II activity"/>
    <property type="evidence" value="ECO:0007669"/>
    <property type="project" value="UniProtKB-EC"/>
</dbReference>
<evidence type="ECO:0000256" key="12">
    <source>
        <dbReference type="ARBA" id="ARBA00022835"/>
    </source>
</evidence>
<comment type="similarity">
    <text evidence="5 18">Belongs to the RNR ribonuclease family.</text>
</comment>
<evidence type="ECO:0000256" key="8">
    <source>
        <dbReference type="ARBA" id="ARBA00022490"/>
    </source>
</evidence>
<dbReference type="EMBL" id="KI913956">
    <property type="protein sequence ID" value="ETW05678.1"/>
    <property type="molecule type" value="Genomic_DNA"/>
</dbReference>
<dbReference type="FunFam" id="2.40.50.700:FF:000001">
    <property type="entry name" value="Exosome complex exonuclease exoribonuclease (Rrp44)"/>
    <property type="match status" value="1"/>
</dbReference>
<dbReference type="InterPro" id="IPR050180">
    <property type="entry name" value="RNR_Ribonuclease"/>
</dbReference>
<evidence type="ECO:0000313" key="20">
    <source>
        <dbReference type="EMBL" id="ETW05678.1"/>
    </source>
</evidence>
<evidence type="ECO:0000256" key="3">
    <source>
        <dbReference type="ARBA" id="ARBA00004123"/>
    </source>
</evidence>
<organism evidence="20">
    <name type="scientific">Aphanomyces invadans</name>
    <dbReference type="NCBI Taxonomy" id="157072"/>
    <lineage>
        <taxon>Eukaryota</taxon>
        <taxon>Sar</taxon>
        <taxon>Stramenopiles</taxon>
        <taxon>Oomycota</taxon>
        <taxon>Saprolegniomycetes</taxon>
        <taxon>Saprolegniales</taxon>
        <taxon>Verrucalvaceae</taxon>
        <taxon>Aphanomyces</taxon>
    </lineage>
</organism>
<evidence type="ECO:0000256" key="15">
    <source>
        <dbReference type="ARBA" id="ARBA00022884"/>
    </source>
</evidence>
<comment type="subcellular location">
    <subcellularLocation>
        <location evidence="4">Cytoplasm</location>
    </subcellularLocation>
    <subcellularLocation>
        <location evidence="3">Nucleus</location>
    </subcellularLocation>
</comment>
<evidence type="ECO:0000256" key="1">
    <source>
        <dbReference type="ARBA" id="ARBA00001849"/>
    </source>
</evidence>
<dbReference type="InterPro" id="IPR033771">
    <property type="entry name" value="Rrp44_CSD1"/>
</dbReference>
<dbReference type="GO" id="GO:0005737">
    <property type="term" value="C:cytoplasm"/>
    <property type="evidence" value="ECO:0007669"/>
    <property type="project" value="UniProtKB-SubCell"/>
</dbReference>
<dbReference type="Pfam" id="PF17216">
    <property type="entry name" value="Rrp44_CSD1"/>
    <property type="match status" value="1"/>
</dbReference>
<keyword evidence="11" id="KW-0378">Hydrolase</keyword>
<dbReference type="GO" id="GO:0000176">
    <property type="term" value="C:nuclear exosome (RNase complex)"/>
    <property type="evidence" value="ECO:0007669"/>
    <property type="project" value="UniProtKB-ARBA"/>
</dbReference>
<evidence type="ECO:0000256" key="5">
    <source>
        <dbReference type="ARBA" id="ARBA00005785"/>
    </source>
</evidence>
<evidence type="ECO:0000256" key="14">
    <source>
        <dbReference type="ARBA" id="ARBA00022842"/>
    </source>
</evidence>
<evidence type="ECO:0000256" key="13">
    <source>
        <dbReference type="ARBA" id="ARBA00022839"/>
    </source>
</evidence>
<name>A0A024UJ72_9STRA</name>